<accession>Q53VS6</accession>
<evidence type="ECO:0000313" key="1">
    <source>
        <dbReference type="EMBL" id="CAI06107.1"/>
    </source>
</evidence>
<feature type="non-terminal residue" evidence="1">
    <location>
        <position position="1"/>
    </location>
</feature>
<sequence>GRWGRVGPEHDPLPLWRRAGELGSWKKEPG</sequence>
<dbReference type="AlphaFoldDB" id="Q53VS6"/>
<reference evidence="1" key="1">
    <citation type="journal article" date="1984" name="EMBO J.">
        <title>The c-sis gene encodes a precursor of the B chain of platelet-derived growth factor.</title>
        <authorList>
            <person name="Johnsson A."/>
            <person name="Heldin C.H."/>
            <person name="Wasteson A."/>
            <person name="Westermark B."/>
            <person name="Deuel T.F."/>
            <person name="Huang J.S."/>
            <person name="Seeburg P.H."/>
            <person name="Gray A."/>
            <person name="Ullrich A."/>
            <person name="Scrace G."/>
            <person name="Stroobant P."/>
            <person name="Waterfield M.D."/>
        </authorList>
    </citation>
    <scope>NUCLEOTIDE SEQUENCE</scope>
</reference>
<name>Q53VS6_HUMAN</name>
<proteinExistence type="predicted"/>
<feature type="non-terminal residue" evidence="1">
    <location>
        <position position="30"/>
    </location>
</feature>
<protein>
    <submittedName>
        <fullName evidence="1">PDGF B chain</fullName>
    </submittedName>
</protein>
<organism evidence="1">
    <name type="scientific">Homo sapiens</name>
    <name type="common">Human</name>
    <dbReference type="NCBI Taxonomy" id="9606"/>
    <lineage>
        <taxon>Eukaryota</taxon>
        <taxon>Metazoa</taxon>
        <taxon>Chordata</taxon>
        <taxon>Craniata</taxon>
        <taxon>Vertebrata</taxon>
        <taxon>Euteleostomi</taxon>
        <taxon>Mammalia</taxon>
        <taxon>Eutheria</taxon>
        <taxon>Euarchontoglires</taxon>
        <taxon>Primates</taxon>
        <taxon>Haplorrhini</taxon>
        <taxon>Catarrhini</taxon>
        <taxon>Hominidae</taxon>
        <taxon>Homo</taxon>
    </lineage>
</organism>
<dbReference type="EMBL" id="X00559">
    <property type="protein sequence ID" value="CAI06107.1"/>
    <property type="molecule type" value="Genomic_DNA"/>
</dbReference>